<protein>
    <submittedName>
        <fullName evidence="1">Uncharacterized protein</fullName>
    </submittedName>
</protein>
<reference evidence="1 2" key="1">
    <citation type="submission" date="2021-07" db="EMBL/GenBank/DDBJ databases">
        <authorList>
            <person name="Palmer J.M."/>
        </authorList>
    </citation>
    <scope>NUCLEOTIDE SEQUENCE [LARGE SCALE GENOMIC DNA]</scope>
    <source>
        <strain evidence="1 2">AT_MEX2019</strain>
        <tissue evidence="1">Muscle</tissue>
    </source>
</reference>
<dbReference type="Proteomes" id="UP001345963">
    <property type="component" value="Unassembled WGS sequence"/>
</dbReference>
<evidence type="ECO:0000313" key="2">
    <source>
        <dbReference type="Proteomes" id="UP001345963"/>
    </source>
</evidence>
<comment type="caution">
    <text evidence="1">The sequence shown here is derived from an EMBL/GenBank/DDBJ whole genome shotgun (WGS) entry which is preliminary data.</text>
</comment>
<evidence type="ECO:0000313" key="1">
    <source>
        <dbReference type="EMBL" id="MED6239759.1"/>
    </source>
</evidence>
<name>A0ABU7APY6_9TELE</name>
<proteinExistence type="predicted"/>
<gene>
    <name evidence="1" type="ORF">ATANTOWER_010769</name>
</gene>
<sequence length="105" mass="11749">MKQEGRKAVGRPHQTLRHNLDWLNSVNHPLSFSVSLADLSLLLFKSPRYRLFPQLHLTALSAVPRFIPGDPCAIASSDSSSFLPKSGSMYLFARCIFESFISLLT</sequence>
<organism evidence="1 2">
    <name type="scientific">Ataeniobius toweri</name>
    <dbReference type="NCBI Taxonomy" id="208326"/>
    <lineage>
        <taxon>Eukaryota</taxon>
        <taxon>Metazoa</taxon>
        <taxon>Chordata</taxon>
        <taxon>Craniata</taxon>
        <taxon>Vertebrata</taxon>
        <taxon>Euteleostomi</taxon>
        <taxon>Actinopterygii</taxon>
        <taxon>Neopterygii</taxon>
        <taxon>Teleostei</taxon>
        <taxon>Neoteleostei</taxon>
        <taxon>Acanthomorphata</taxon>
        <taxon>Ovalentaria</taxon>
        <taxon>Atherinomorphae</taxon>
        <taxon>Cyprinodontiformes</taxon>
        <taxon>Goodeidae</taxon>
        <taxon>Ataeniobius</taxon>
    </lineage>
</organism>
<accession>A0ABU7APY6</accession>
<keyword evidence="2" id="KW-1185">Reference proteome</keyword>
<dbReference type="EMBL" id="JAHUTI010022036">
    <property type="protein sequence ID" value="MED6239759.1"/>
    <property type="molecule type" value="Genomic_DNA"/>
</dbReference>